<feature type="transmembrane region" description="Helical" evidence="13">
    <location>
        <begin position="338"/>
        <end position="359"/>
    </location>
</feature>
<dbReference type="InterPro" id="IPR052192">
    <property type="entry name" value="Insect_Ionotropic_Sensory_Rcpt"/>
</dbReference>
<feature type="domain" description="Ionotropic glutamate receptor C-terminal" evidence="15">
    <location>
        <begin position="343"/>
        <end position="507"/>
    </location>
</feature>
<evidence type="ECO:0000313" key="18">
    <source>
        <dbReference type="Proteomes" id="UP000002358"/>
    </source>
</evidence>
<keyword evidence="3" id="KW-0813">Transport</keyword>
<dbReference type="EnsemblMetazoa" id="XM_008215241">
    <property type="protein sequence ID" value="XP_008213463"/>
    <property type="gene ID" value="LOC100677796"/>
</dbReference>
<name>A0A7M7QY61_NASVI</name>
<evidence type="ECO:0000256" key="1">
    <source>
        <dbReference type="ARBA" id="ARBA00004651"/>
    </source>
</evidence>
<dbReference type="Pfam" id="PF00060">
    <property type="entry name" value="Lig_chan"/>
    <property type="match status" value="1"/>
</dbReference>
<dbReference type="InParanoid" id="A0A7M7QY61"/>
<dbReference type="RefSeq" id="XP_032454504.1">
    <property type="nucleotide sequence ID" value="XM_032598613.1"/>
</dbReference>
<dbReference type="InterPro" id="IPR019594">
    <property type="entry name" value="Glu/Gly-bd"/>
</dbReference>
<keyword evidence="10" id="KW-0325">Glycoprotein</keyword>
<evidence type="ECO:0000259" key="16">
    <source>
        <dbReference type="Pfam" id="PF10613"/>
    </source>
</evidence>
<keyword evidence="14" id="KW-0732">Signal</keyword>
<dbReference type="Pfam" id="PF10613">
    <property type="entry name" value="Lig_chan-Glu_bd"/>
    <property type="match status" value="1"/>
</dbReference>
<feature type="transmembrane region" description="Helical" evidence="13">
    <location>
        <begin position="396"/>
        <end position="422"/>
    </location>
</feature>
<feature type="signal peptide" evidence="14">
    <location>
        <begin position="1"/>
        <end position="20"/>
    </location>
</feature>
<evidence type="ECO:0000256" key="8">
    <source>
        <dbReference type="ARBA" id="ARBA00023136"/>
    </source>
</evidence>
<dbReference type="AlphaFoldDB" id="A0A7M7QY61"/>
<evidence type="ECO:0000256" key="9">
    <source>
        <dbReference type="ARBA" id="ARBA00023170"/>
    </source>
</evidence>
<evidence type="ECO:0000256" key="13">
    <source>
        <dbReference type="SAM" id="Phobius"/>
    </source>
</evidence>
<keyword evidence="11" id="KW-1071">Ligand-gated ion channel</keyword>
<dbReference type="GO" id="GO:0015276">
    <property type="term" value="F:ligand-gated monoatomic ion channel activity"/>
    <property type="evidence" value="ECO:0007669"/>
    <property type="project" value="InterPro"/>
</dbReference>
<protein>
    <submittedName>
        <fullName evidence="17">Uncharacterized protein</fullName>
    </submittedName>
</protein>
<dbReference type="GO" id="GO:0005886">
    <property type="term" value="C:plasma membrane"/>
    <property type="evidence" value="ECO:0007669"/>
    <property type="project" value="UniProtKB-SubCell"/>
</dbReference>
<dbReference type="GeneID" id="100677796"/>
<keyword evidence="18" id="KW-1185">Reference proteome</keyword>
<dbReference type="Gene3D" id="1.10.287.70">
    <property type="match status" value="1"/>
</dbReference>
<evidence type="ECO:0000256" key="11">
    <source>
        <dbReference type="ARBA" id="ARBA00023286"/>
    </source>
</evidence>
<evidence type="ECO:0000259" key="15">
    <source>
        <dbReference type="Pfam" id="PF00060"/>
    </source>
</evidence>
<evidence type="ECO:0000313" key="17">
    <source>
        <dbReference type="EnsemblMetazoa" id="XP_032454504"/>
    </source>
</evidence>
<keyword evidence="7" id="KW-0406">Ion transport</keyword>
<dbReference type="Proteomes" id="UP000002358">
    <property type="component" value="Chromosome 3"/>
</dbReference>
<keyword evidence="4" id="KW-1003">Cell membrane</keyword>
<dbReference type="OrthoDB" id="8186464at2759"/>
<feature type="chain" id="PRO_5033597424" evidence="14">
    <location>
        <begin position="21"/>
        <end position="638"/>
    </location>
</feature>
<proteinExistence type="inferred from homology"/>
<evidence type="ECO:0000256" key="4">
    <source>
        <dbReference type="ARBA" id="ARBA00022475"/>
    </source>
</evidence>
<comment type="similarity">
    <text evidence="2">Belongs to the glutamate-gated ion channel (TC 1.A.10.1) family.</text>
</comment>
<comment type="subcellular location">
    <subcellularLocation>
        <location evidence="1">Cell membrane</location>
        <topology evidence="1">Multi-pass membrane protein</topology>
    </subcellularLocation>
</comment>
<feature type="domain" description="Ionotropic glutamate receptor L-glutamate and glycine-binding" evidence="16">
    <location>
        <begin position="215"/>
        <end position="312"/>
    </location>
</feature>
<keyword evidence="5 13" id="KW-0812">Transmembrane</keyword>
<accession>A0A7M7QY61</accession>
<evidence type="ECO:0000256" key="14">
    <source>
        <dbReference type="SAM" id="SignalP"/>
    </source>
</evidence>
<evidence type="ECO:0000256" key="2">
    <source>
        <dbReference type="ARBA" id="ARBA00008685"/>
    </source>
</evidence>
<keyword evidence="8 13" id="KW-0472">Membrane</keyword>
<evidence type="ECO:0000256" key="10">
    <source>
        <dbReference type="ARBA" id="ARBA00023180"/>
    </source>
</evidence>
<dbReference type="SMR" id="A0A7M7QY61"/>
<organism evidence="17 18">
    <name type="scientific">Nasonia vitripennis</name>
    <name type="common">Parasitic wasp</name>
    <dbReference type="NCBI Taxonomy" id="7425"/>
    <lineage>
        <taxon>Eukaryota</taxon>
        <taxon>Metazoa</taxon>
        <taxon>Ecdysozoa</taxon>
        <taxon>Arthropoda</taxon>
        <taxon>Hexapoda</taxon>
        <taxon>Insecta</taxon>
        <taxon>Pterygota</taxon>
        <taxon>Neoptera</taxon>
        <taxon>Endopterygota</taxon>
        <taxon>Hymenoptera</taxon>
        <taxon>Apocrita</taxon>
        <taxon>Proctotrupomorpha</taxon>
        <taxon>Chalcidoidea</taxon>
        <taxon>Pteromalidae</taxon>
        <taxon>Pteromalinae</taxon>
        <taxon>Nasonia</taxon>
    </lineage>
</organism>
<evidence type="ECO:0000256" key="7">
    <source>
        <dbReference type="ARBA" id="ARBA00023065"/>
    </source>
</evidence>
<dbReference type="InterPro" id="IPR001320">
    <property type="entry name" value="Iontro_rcpt_C"/>
</dbReference>
<dbReference type="KEGG" id="nvi:100677796"/>
<dbReference type="Gene3D" id="3.40.190.10">
    <property type="entry name" value="Periplasmic binding protein-like II"/>
    <property type="match status" value="1"/>
</dbReference>
<dbReference type="RefSeq" id="XP_008213463.1">
    <property type="nucleotide sequence ID" value="XM_008215241.3"/>
</dbReference>
<evidence type="ECO:0000256" key="5">
    <source>
        <dbReference type="ARBA" id="ARBA00022692"/>
    </source>
</evidence>
<dbReference type="SUPFAM" id="SSF53850">
    <property type="entry name" value="Periplasmic binding protein-like II"/>
    <property type="match status" value="1"/>
</dbReference>
<dbReference type="EnsemblMetazoa" id="XM_032598613">
    <property type="protein sequence ID" value="XP_032454504"/>
    <property type="gene ID" value="LOC100677796"/>
</dbReference>
<keyword evidence="9" id="KW-0675">Receptor</keyword>
<sequence>MLLSTAVFLPILALLLTIDSLEVVGDIEYDEYKEYVLLVSDVQEHYKASSVILIYAGDDESIHTTTLMMRLTREFSSKFVLSLTLNYTDLTHHYDHYRTRIVRPLFVVFLNSASEIRMFQKVTRRSEISYPFWLVIFAKPTLRICYEPTENYFNVAFDTEMMVKCHGDPILREWYSLKEDSITVHDLAHWDLIGRLQPKTTKSLYERRHTLAGKNLRIATVKDSPFIAAQQGPLSGLFATILQELSSTLNFSMTIAYKEVSYGIYNESTGGWTGGIGRLARKDVDLGVAEFTMTAQRLDSVDFTLPIMLSRNQLYMRQPDGSALQWSAYFRVYTIDSWIALQGMTALTWLVITYMRLLIREKPIPPNHFSENYLSIWGIYCQQGLPEFPSASPMRIAYFTILVSAVILLAVYSACLISYLTVTSPSLPFSNLDEFAKDGTYKLIAFQQSADYDLFATSKDLVLKRMMKQMLNREYLPRTMMAGFRKACENKIAFYATEAVKTQISARIPCDLVYLESGRIDSLGMTLTKRSQYTGVINYHLQKFKDVGIMNRLRSRVYMKVTPSDNKYNPVNVRGIVTILLIIGIGVVVSIIILIVEILIYRLHKGRENQKLMSTCKNQIVVTKNALISRENKIAIYR</sequence>
<evidence type="ECO:0000256" key="3">
    <source>
        <dbReference type="ARBA" id="ARBA00022448"/>
    </source>
</evidence>
<evidence type="ECO:0000256" key="6">
    <source>
        <dbReference type="ARBA" id="ARBA00022989"/>
    </source>
</evidence>
<feature type="transmembrane region" description="Helical" evidence="13">
    <location>
        <begin position="576"/>
        <end position="601"/>
    </location>
</feature>
<dbReference type="PANTHER" id="PTHR42643">
    <property type="entry name" value="IONOTROPIC RECEPTOR 20A-RELATED"/>
    <property type="match status" value="1"/>
</dbReference>
<evidence type="ECO:0000256" key="12">
    <source>
        <dbReference type="ARBA" id="ARBA00023303"/>
    </source>
</evidence>
<keyword evidence="12" id="KW-0407">Ion channel</keyword>
<reference evidence="17" key="1">
    <citation type="submission" date="2021-01" db="UniProtKB">
        <authorList>
            <consortium name="EnsemblMetazoa"/>
        </authorList>
    </citation>
    <scope>IDENTIFICATION</scope>
</reference>
<dbReference type="GO" id="GO:0050906">
    <property type="term" value="P:detection of stimulus involved in sensory perception"/>
    <property type="evidence" value="ECO:0007669"/>
    <property type="project" value="UniProtKB-ARBA"/>
</dbReference>
<keyword evidence="6 13" id="KW-1133">Transmembrane helix</keyword>
<dbReference type="PANTHER" id="PTHR42643:SF24">
    <property type="entry name" value="IONOTROPIC RECEPTOR 60A"/>
    <property type="match status" value="1"/>
</dbReference>